<evidence type="ECO:0000259" key="1">
    <source>
        <dbReference type="Pfam" id="PF00534"/>
    </source>
</evidence>
<dbReference type="SUPFAM" id="SSF53756">
    <property type="entry name" value="UDP-Glycosyltransferase/glycogen phosphorylase"/>
    <property type="match status" value="1"/>
</dbReference>
<dbReference type="RefSeq" id="WP_188602270.1">
    <property type="nucleotide sequence ID" value="NZ_AP026830.1"/>
</dbReference>
<dbReference type="Pfam" id="PF00534">
    <property type="entry name" value="Glycos_transf_1"/>
    <property type="match status" value="1"/>
</dbReference>
<dbReference type="PANTHER" id="PTHR45919">
    <property type="entry name" value="GDP-MAN:MAN(3)GLCNAC(2)-PP-DOL ALPHA-1,2-MANNOSYLTRANSFERASE"/>
    <property type="match status" value="1"/>
</dbReference>
<reference evidence="3" key="1">
    <citation type="submission" date="2022-09" db="EMBL/GenBank/DDBJ databases">
        <title>Complete genome sequence of Vulcanisaeta souniana.</title>
        <authorList>
            <person name="Kato S."/>
            <person name="Itoh T."/>
            <person name="Ohkuma M."/>
        </authorList>
    </citation>
    <scope>NUCLEOTIDE SEQUENCE [LARGE SCALE GENOMIC DNA]</scope>
    <source>
        <strain evidence="3">JCM 11219</strain>
    </source>
</reference>
<dbReference type="InterPro" id="IPR001296">
    <property type="entry name" value="Glyco_trans_1"/>
</dbReference>
<dbReference type="GeneID" id="76206721"/>
<dbReference type="Gene3D" id="3.40.50.2000">
    <property type="entry name" value="Glycogen Phosphorylase B"/>
    <property type="match status" value="1"/>
</dbReference>
<dbReference type="Proteomes" id="UP001060771">
    <property type="component" value="Chromosome"/>
</dbReference>
<dbReference type="InterPro" id="IPR038013">
    <property type="entry name" value="ALG11"/>
</dbReference>
<keyword evidence="2" id="KW-0808">Transferase</keyword>
<accession>A0ABM8BMD5</accession>
<dbReference type="CDD" id="cd03801">
    <property type="entry name" value="GT4_PimA-like"/>
    <property type="match status" value="1"/>
</dbReference>
<organism evidence="2 3">
    <name type="scientific">Vulcanisaeta souniana JCM 11219</name>
    <dbReference type="NCBI Taxonomy" id="1293586"/>
    <lineage>
        <taxon>Archaea</taxon>
        <taxon>Thermoproteota</taxon>
        <taxon>Thermoprotei</taxon>
        <taxon>Thermoproteales</taxon>
        <taxon>Thermoproteaceae</taxon>
        <taxon>Vulcanisaeta</taxon>
    </lineage>
</organism>
<feature type="domain" description="Glycosyl transferase family 1" evidence="1">
    <location>
        <begin position="214"/>
        <end position="381"/>
    </location>
</feature>
<dbReference type="EMBL" id="AP026830">
    <property type="protein sequence ID" value="BDR92082.1"/>
    <property type="molecule type" value="Genomic_DNA"/>
</dbReference>
<proteinExistence type="predicted"/>
<name>A0ABM8BMD5_9CREN</name>
<evidence type="ECO:0000313" key="2">
    <source>
        <dbReference type="EMBL" id="BDR92082.1"/>
    </source>
</evidence>
<dbReference type="GO" id="GO:0016740">
    <property type="term" value="F:transferase activity"/>
    <property type="evidence" value="ECO:0007669"/>
    <property type="project" value="UniProtKB-KW"/>
</dbReference>
<dbReference type="PANTHER" id="PTHR45919:SF1">
    <property type="entry name" value="GDP-MAN:MAN(3)GLCNAC(2)-PP-DOL ALPHA-1,2-MANNOSYLTRANSFERASE"/>
    <property type="match status" value="1"/>
</dbReference>
<keyword evidence="3" id="KW-1185">Reference proteome</keyword>
<sequence length="415" mass="47623">MHSVIAHHFWDRPGGGELVMASIAHAMARSGYQPVLTSLSDFEPRKYLDWFGIDISSYPRISMGIKLRSFGLYMRLLVWYPVKIALRRYSPGIIFIDSPTYKPLINDLRRKNIKLFEYIHFPLDLSFRRKYASLGYYYTEDQYMAERYTRFPLNVYAWLYSKLFDKFARENPFQVSTAVLTNSHWTASIIRMAFNEDPIVLNPPLPPNSPITSNNKSFNERRPYVVMVGRYAEEKRYHWVLENIVPKLIKEVPQARVVIMGSAGTSTSESYYNYLVKTALRSGLRVGTSASHILNANVILMKNVPRQEMINLLDESRVFLHATINEHWGIAVAEAMARGLPVVVHKSGGAWSDLALNGEVGLGYEGVDEAVDALAKLMTDSRAWSNYSMRSLDRVRDITFDKFVDKLAELVRKIL</sequence>
<gene>
    <name evidence="2" type="ORF">Vsou_11750</name>
</gene>
<protein>
    <submittedName>
        <fullName evidence="2">Glycosyl transferase</fullName>
    </submittedName>
</protein>
<evidence type="ECO:0000313" key="3">
    <source>
        <dbReference type="Proteomes" id="UP001060771"/>
    </source>
</evidence>